<keyword evidence="1" id="KW-0732">Signal</keyword>
<dbReference type="AlphaFoldDB" id="A0A8X8CUD5"/>
<accession>A0A8X8CUD5</accession>
<name>A0A8X8CUD5_POPTO</name>
<protein>
    <submittedName>
        <fullName evidence="2">Uncharacterized protein</fullName>
    </submittedName>
</protein>
<dbReference type="OrthoDB" id="761538at2759"/>
<proteinExistence type="predicted"/>
<gene>
    <name evidence="2" type="ORF">POTOM_027964</name>
</gene>
<keyword evidence="3" id="KW-1185">Reference proteome</keyword>
<reference evidence="2" key="1">
    <citation type="journal article" date="2020" name="bioRxiv">
        <title>Hybrid origin of Populus tomentosa Carr. identified through genome sequencing and phylogenomic analysis.</title>
        <authorList>
            <person name="An X."/>
            <person name="Gao K."/>
            <person name="Chen Z."/>
            <person name="Li J."/>
            <person name="Yang X."/>
            <person name="Yang X."/>
            <person name="Zhou J."/>
            <person name="Guo T."/>
            <person name="Zhao T."/>
            <person name="Huang S."/>
            <person name="Miao D."/>
            <person name="Khan W.U."/>
            <person name="Rao P."/>
            <person name="Ye M."/>
            <person name="Lei B."/>
            <person name="Liao W."/>
            <person name="Wang J."/>
            <person name="Ji L."/>
            <person name="Li Y."/>
            <person name="Guo B."/>
            <person name="Mustafa N.S."/>
            <person name="Li S."/>
            <person name="Yun Q."/>
            <person name="Keller S.R."/>
            <person name="Mao J."/>
            <person name="Zhang R."/>
            <person name="Strauss S.H."/>
        </authorList>
    </citation>
    <scope>NUCLEOTIDE SEQUENCE</scope>
    <source>
        <strain evidence="2">GM15</strain>
        <tissue evidence="2">Leaf</tissue>
    </source>
</reference>
<comment type="caution">
    <text evidence="2">The sequence shown here is derived from an EMBL/GenBank/DDBJ whole genome shotgun (WGS) entry which is preliminary data.</text>
</comment>
<dbReference type="EMBL" id="JAAWWB010000014">
    <property type="protein sequence ID" value="KAG6766790.1"/>
    <property type="molecule type" value="Genomic_DNA"/>
</dbReference>
<organism evidence="2 3">
    <name type="scientific">Populus tomentosa</name>
    <name type="common">Chinese white poplar</name>
    <dbReference type="NCBI Taxonomy" id="118781"/>
    <lineage>
        <taxon>Eukaryota</taxon>
        <taxon>Viridiplantae</taxon>
        <taxon>Streptophyta</taxon>
        <taxon>Embryophyta</taxon>
        <taxon>Tracheophyta</taxon>
        <taxon>Spermatophyta</taxon>
        <taxon>Magnoliopsida</taxon>
        <taxon>eudicotyledons</taxon>
        <taxon>Gunneridae</taxon>
        <taxon>Pentapetalae</taxon>
        <taxon>rosids</taxon>
        <taxon>fabids</taxon>
        <taxon>Malpighiales</taxon>
        <taxon>Salicaceae</taxon>
        <taxon>Saliceae</taxon>
        <taxon>Populus</taxon>
    </lineage>
</organism>
<feature type="signal peptide" evidence="1">
    <location>
        <begin position="1"/>
        <end position="20"/>
    </location>
</feature>
<sequence>MNANYHFLLLWISQIVFCTGKVEKASCGFCSPQTDSPEIYISDRATFLLVFRPSGVFRLASVLQDQVQVVMPTCQQTENKRGFCLQDKRLPTGTTALLKLEEFVAKFMSMYRKSSGTRQYV</sequence>
<dbReference type="Proteomes" id="UP000886885">
    <property type="component" value="Chromosome 7D"/>
</dbReference>
<evidence type="ECO:0000313" key="3">
    <source>
        <dbReference type="Proteomes" id="UP000886885"/>
    </source>
</evidence>
<evidence type="ECO:0000256" key="1">
    <source>
        <dbReference type="SAM" id="SignalP"/>
    </source>
</evidence>
<evidence type="ECO:0000313" key="2">
    <source>
        <dbReference type="EMBL" id="KAG6766790.1"/>
    </source>
</evidence>
<feature type="chain" id="PRO_5036495164" evidence="1">
    <location>
        <begin position="21"/>
        <end position="121"/>
    </location>
</feature>